<protein>
    <recommendedName>
        <fullName evidence="2">Phospholipase A2-like central domain-containing protein</fullName>
    </recommendedName>
</protein>
<dbReference type="SUPFAM" id="SSF48619">
    <property type="entry name" value="Phospholipase A2, PLA2"/>
    <property type="match status" value="1"/>
</dbReference>
<dbReference type="InterPro" id="IPR016090">
    <property type="entry name" value="PLA2-like_dom"/>
</dbReference>
<dbReference type="Gene3D" id="1.20.90.10">
    <property type="entry name" value="Phospholipase A2 domain"/>
    <property type="match status" value="1"/>
</dbReference>
<feature type="signal peptide" evidence="1">
    <location>
        <begin position="1"/>
        <end position="18"/>
    </location>
</feature>
<reference evidence="3" key="1">
    <citation type="submission" date="2019-06" db="EMBL/GenBank/DDBJ databases">
        <authorList>
            <consortium name="Wellcome Sanger Institute Data Sharing"/>
        </authorList>
    </citation>
    <scope>NUCLEOTIDE SEQUENCE [LARGE SCALE GENOMIC DNA]</scope>
</reference>
<dbReference type="Ensembl" id="ENSSORT00005041009.1">
    <property type="protein sequence ID" value="ENSSORP00005039973.1"/>
    <property type="gene ID" value="ENSSORG00005018654.1"/>
</dbReference>
<dbReference type="GO" id="GO:0050482">
    <property type="term" value="P:arachidonate secretion"/>
    <property type="evidence" value="ECO:0007669"/>
    <property type="project" value="InterPro"/>
</dbReference>
<dbReference type="Proteomes" id="UP000472271">
    <property type="component" value="Chromosome 17"/>
</dbReference>
<dbReference type="InParanoid" id="A0A673BHZ6"/>
<feature type="chain" id="PRO_5045980732" description="Phospholipase A2-like central domain-containing protein" evidence="1">
    <location>
        <begin position="19"/>
        <end position="61"/>
    </location>
</feature>
<dbReference type="GO" id="GO:0006644">
    <property type="term" value="P:phospholipid metabolic process"/>
    <property type="evidence" value="ECO:0007669"/>
    <property type="project" value="InterPro"/>
</dbReference>
<dbReference type="Pfam" id="PF00068">
    <property type="entry name" value="Phospholip_A2_1"/>
    <property type="match status" value="1"/>
</dbReference>
<evidence type="ECO:0000313" key="3">
    <source>
        <dbReference type="Ensembl" id="ENSSORP00005039973.1"/>
    </source>
</evidence>
<feature type="domain" description="Phospholipase A2-like central" evidence="2">
    <location>
        <begin position="27"/>
        <end position="61"/>
    </location>
</feature>
<organism evidence="3 4">
    <name type="scientific">Sphaeramia orbicularis</name>
    <name type="common">orbiculate cardinalfish</name>
    <dbReference type="NCBI Taxonomy" id="375764"/>
    <lineage>
        <taxon>Eukaryota</taxon>
        <taxon>Metazoa</taxon>
        <taxon>Chordata</taxon>
        <taxon>Craniata</taxon>
        <taxon>Vertebrata</taxon>
        <taxon>Euteleostomi</taxon>
        <taxon>Actinopterygii</taxon>
        <taxon>Neopterygii</taxon>
        <taxon>Teleostei</taxon>
        <taxon>Neoteleostei</taxon>
        <taxon>Acanthomorphata</taxon>
        <taxon>Gobiaria</taxon>
        <taxon>Kurtiformes</taxon>
        <taxon>Apogonoidei</taxon>
        <taxon>Apogonidae</taxon>
        <taxon>Apogoninae</taxon>
        <taxon>Sphaeramia</taxon>
    </lineage>
</organism>
<accession>A0A673BHZ6</accession>
<evidence type="ECO:0000313" key="4">
    <source>
        <dbReference type="Proteomes" id="UP000472271"/>
    </source>
</evidence>
<evidence type="ECO:0000259" key="2">
    <source>
        <dbReference type="Pfam" id="PF00068"/>
    </source>
</evidence>
<dbReference type="AlphaFoldDB" id="A0A673BHZ6"/>
<evidence type="ECO:0000256" key="1">
    <source>
        <dbReference type="SAM" id="SignalP"/>
    </source>
</evidence>
<proteinExistence type="predicted"/>
<reference evidence="3" key="3">
    <citation type="submission" date="2025-09" db="UniProtKB">
        <authorList>
            <consortium name="Ensembl"/>
        </authorList>
    </citation>
    <scope>IDENTIFICATION</scope>
</reference>
<dbReference type="GO" id="GO:0004623">
    <property type="term" value="F:phospholipase A2 activity"/>
    <property type="evidence" value="ECO:0007669"/>
    <property type="project" value="InterPro"/>
</dbReference>
<keyword evidence="1" id="KW-0732">Signal</keyword>
<sequence>MMVLVLSVLVPDCPLLVTVWVHNSTFKMLHCVTGRCPHEYEMYGCYCGREGGGPPQDQMDR</sequence>
<name>A0A673BHZ6_9TELE</name>
<reference evidence="3" key="2">
    <citation type="submission" date="2025-08" db="UniProtKB">
        <authorList>
            <consortium name="Ensembl"/>
        </authorList>
    </citation>
    <scope>IDENTIFICATION</scope>
</reference>
<dbReference type="InterPro" id="IPR036444">
    <property type="entry name" value="PLipase_A2_dom_sf"/>
</dbReference>
<keyword evidence="4" id="KW-1185">Reference proteome</keyword>